<dbReference type="SUPFAM" id="SSF55781">
    <property type="entry name" value="GAF domain-like"/>
    <property type="match status" value="1"/>
</dbReference>
<feature type="region of interest" description="Disordered" evidence="1">
    <location>
        <begin position="349"/>
        <end position="372"/>
    </location>
</feature>
<dbReference type="Proteomes" id="UP000253529">
    <property type="component" value="Unassembled WGS sequence"/>
</dbReference>
<dbReference type="CDD" id="cd01949">
    <property type="entry name" value="GGDEF"/>
    <property type="match status" value="1"/>
</dbReference>
<protein>
    <submittedName>
        <fullName evidence="3">Diguanylate cyclase (GGDEF)-like protein</fullName>
    </submittedName>
</protein>
<dbReference type="InterPro" id="IPR029016">
    <property type="entry name" value="GAF-like_dom_sf"/>
</dbReference>
<name>A0A366EME9_9HYPH</name>
<dbReference type="InterPro" id="IPR052163">
    <property type="entry name" value="DGC-Regulatory_Protein"/>
</dbReference>
<sequence length="372" mass="38269">MESSAKIRSALGSALAVSRDLHAETPLETLGRVRAFAAKARAPETTATDAQLADILDPLARLLESQLPGASSSVLLLDPVGDPLGDDGPLPSSPHAPAAAAVGSGPGAGARAAARAPDVGRDPAVDHGFRSRWSAPILSRDGRVLGTFAVDCAAAREPTGAEAALIAAVAGIAGIAVERRLAERRIHHLATHDALTGLANRASLGDRLTRALLAAERCDRRAAVAFIDIDDFKSVNDSLGHSAGDEVLRTIAARLAGSVRTADTVARFGGDEFVVVLGDRPGSADDIGEAVDRLRAAIAAEVRIGRRIVRVTASVGLAIFPDHGRDAAALLANADAAMYRAKKGGRGVLRRASPGIDQNPSPPSTVSDCPRT</sequence>
<dbReference type="AlphaFoldDB" id="A0A366EME9"/>
<feature type="compositionally biased region" description="Basic and acidic residues" evidence="1">
    <location>
        <begin position="118"/>
        <end position="127"/>
    </location>
</feature>
<dbReference type="OrthoDB" id="9814202at2"/>
<dbReference type="Pfam" id="PF01590">
    <property type="entry name" value="GAF"/>
    <property type="match status" value="1"/>
</dbReference>
<dbReference type="SUPFAM" id="SSF55073">
    <property type="entry name" value="Nucleotide cyclase"/>
    <property type="match status" value="1"/>
</dbReference>
<dbReference type="Pfam" id="PF00990">
    <property type="entry name" value="GGDEF"/>
    <property type="match status" value="1"/>
</dbReference>
<dbReference type="PROSITE" id="PS50887">
    <property type="entry name" value="GGDEF"/>
    <property type="match status" value="1"/>
</dbReference>
<feature type="region of interest" description="Disordered" evidence="1">
    <location>
        <begin position="85"/>
        <end position="127"/>
    </location>
</feature>
<dbReference type="FunFam" id="3.30.70.270:FF:000001">
    <property type="entry name" value="Diguanylate cyclase domain protein"/>
    <property type="match status" value="1"/>
</dbReference>
<evidence type="ECO:0000313" key="3">
    <source>
        <dbReference type="EMBL" id="RBP03454.1"/>
    </source>
</evidence>
<dbReference type="InterPro" id="IPR029787">
    <property type="entry name" value="Nucleotide_cyclase"/>
</dbReference>
<evidence type="ECO:0000256" key="1">
    <source>
        <dbReference type="SAM" id="MobiDB-lite"/>
    </source>
</evidence>
<accession>A0A366EME9</accession>
<dbReference type="GO" id="GO:0003824">
    <property type="term" value="F:catalytic activity"/>
    <property type="evidence" value="ECO:0007669"/>
    <property type="project" value="UniProtKB-ARBA"/>
</dbReference>
<gene>
    <name evidence="3" type="ORF">DFR50_14410</name>
</gene>
<dbReference type="EMBL" id="QNRK01000044">
    <property type="protein sequence ID" value="RBP03454.1"/>
    <property type="molecule type" value="Genomic_DNA"/>
</dbReference>
<evidence type="ECO:0000313" key="4">
    <source>
        <dbReference type="Proteomes" id="UP000253529"/>
    </source>
</evidence>
<comment type="caution">
    <text evidence="3">The sequence shown here is derived from an EMBL/GenBank/DDBJ whole genome shotgun (WGS) entry which is preliminary data.</text>
</comment>
<dbReference type="InterPro" id="IPR003018">
    <property type="entry name" value="GAF"/>
</dbReference>
<dbReference type="SMART" id="SM00065">
    <property type="entry name" value="GAF"/>
    <property type="match status" value="1"/>
</dbReference>
<dbReference type="InterPro" id="IPR043128">
    <property type="entry name" value="Rev_trsase/Diguanyl_cyclase"/>
</dbReference>
<feature type="compositionally biased region" description="Low complexity" evidence="1">
    <location>
        <begin position="85"/>
        <end position="117"/>
    </location>
</feature>
<dbReference type="NCBIfam" id="TIGR00254">
    <property type="entry name" value="GGDEF"/>
    <property type="match status" value="1"/>
</dbReference>
<keyword evidence="4" id="KW-1185">Reference proteome</keyword>
<proteinExistence type="predicted"/>
<dbReference type="PANTHER" id="PTHR46663:SF2">
    <property type="entry name" value="GGDEF DOMAIN-CONTAINING PROTEIN"/>
    <property type="match status" value="1"/>
</dbReference>
<dbReference type="Gene3D" id="3.30.450.40">
    <property type="match status" value="1"/>
</dbReference>
<dbReference type="SMART" id="SM00267">
    <property type="entry name" value="GGDEF"/>
    <property type="match status" value="1"/>
</dbReference>
<dbReference type="Gene3D" id="3.30.70.270">
    <property type="match status" value="1"/>
</dbReference>
<evidence type="ECO:0000259" key="2">
    <source>
        <dbReference type="PROSITE" id="PS50887"/>
    </source>
</evidence>
<feature type="compositionally biased region" description="Polar residues" evidence="1">
    <location>
        <begin position="356"/>
        <end position="372"/>
    </location>
</feature>
<reference evidence="3 4" key="1">
    <citation type="submission" date="2018-06" db="EMBL/GenBank/DDBJ databases">
        <title>Genomic Encyclopedia of Type Strains, Phase IV (KMG-IV): sequencing the most valuable type-strain genomes for metagenomic binning, comparative biology and taxonomic classification.</title>
        <authorList>
            <person name="Goeker M."/>
        </authorList>
    </citation>
    <scope>NUCLEOTIDE SEQUENCE [LARGE SCALE GENOMIC DNA]</scope>
    <source>
        <strain evidence="3 4">DSM 24875</strain>
    </source>
</reference>
<organism evidence="3 4">
    <name type="scientific">Roseiarcus fermentans</name>
    <dbReference type="NCBI Taxonomy" id="1473586"/>
    <lineage>
        <taxon>Bacteria</taxon>
        <taxon>Pseudomonadati</taxon>
        <taxon>Pseudomonadota</taxon>
        <taxon>Alphaproteobacteria</taxon>
        <taxon>Hyphomicrobiales</taxon>
        <taxon>Roseiarcaceae</taxon>
        <taxon>Roseiarcus</taxon>
    </lineage>
</organism>
<dbReference type="InterPro" id="IPR000160">
    <property type="entry name" value="GGDEF_dom"/>
</dbReference>
<feature type="domain" description="GGDEF" evidence="2">
    <location>
        <begin position="220"/>
        <end position="354"/>
    </location>
</feature>
<dbReference type="PANTHER" id="PTHR46663">
    <property type="entry name" value="DIGUANYLATE CYCLASE DGCT-RELATED"/>
    <property type="match status" value="1"/>
</dbReference>